<protein>
    <submittedName>
        <fullName evidence="3">Fungal specific transcription factor domain-containing protein</fullName>
    </submittedName>
</protein>
<accession>A0A179FMM9</accession>
<reference evidence="3 4" key="1">
    <citation type="journal article" date="2016" name="PLoS Pathog.">
        <title>Biosynthesis of antibiotic leucinostatins in bio-control fungus Purpureocillium lilacinum and their inhibition on phytophthora revealed by genome mining.</title>
        <authorList>
            <person name="Wang G."/>
            <person name="Liu Z."/>
            <person name="Lin R."/>
            <person name="Li E."/>
            <person name="Mao Z."/>
            <person name="Ling J."/>
            <person name="Yang Y."/>
            <person name="Yin W.B."/>
            <person name="Xie B."/>
        </authorList>
    </citation>
    <scope>NUCLEOTIDE SEQUENCE [LARGE SCALE GENOMIC DNA]</scope>
    <source>
        <strain evidence="3">170</strain>
    </source>
</reference>
<keyword evidence="1" id="KW-0539">Nucleus</keyword>
<feature type="domain" description="Xylanolytic transcriptional activator regulatory" evidence="2">
    <location>
        <begin position="149"/>
        <end position="345"/>
    </location>
</feature>
<gene>
    <name evidence="3" type="ORF">VFPPC_08336</name>
</gene>
<dbReference type="GO" id="GO:0006351">
    <property type="term" value="P:DNA-templated transcription"/>
    <property type="evidence" value="ECO:0007669"/>
    <property type="project" value="InterPro"/>
</dbReference>
<dbReference type="Pfam" id="PF04082">
    <property type="entry name" value="Fungal_trans"/>
    <property type="match status" value="1"/>
</dbReference>
<dbReference type="PANTHER" id="PTHR47256:SF1">
    <property type="entry name" value="ZN(II)2CYS6 TRANSCRIPTION FACTOR (EUROFUNG)"/>
    <property type="match status" value="1"/>
</dbReference>
<dbReference type="GO" id="GO:0003677">
    <property type="term" value="F:DNA binding"/>
    <property type="evidence" value="ECO:0007669"/>
    <property type="project" value="InterPro"/>
</dbReference>
<evidence type="ECO:0000259" key="2">
    <source>
        <dbReference type="Pfam" id="PF04082"/>
    </source>
</evidence>
<dbReference type="PANTHER" id="PTHR47256">
    <property type="entry name" value="ZN(II)2CYS6 TRANSCRIPTION FACTOR (EUROFUNG)-RELATED"/>
    <property type="match status" value="1"/>
</dbReference>
<dbReference type="InterPro" id="IPR007219">
    <property type="entry name" value="XnlR_reg_dom"/>
</dbReference>
<dbReference type="RefSeq" id="XP_018143911.1">
    <property type="nucleotide sequence ID" value="XM_018287063.1"/>
</dbReference>
<dbReference type="InterPro" id="IPR053187">
    <property type="entry name" value="Notoamide_regulator"/>
</dbReference>
<dbReference type="KEGG" id="pchm:VFPPC_08336"/>
<dbReference type="OrthoDB" id="2943660at2759"/>
<evidence type="ECO:0000256" key="1">
    <source>
        <dbReference type="ARBA" id="ARBA00023242"/>
    </source>
</evidence>
<evidence type="ECO:0000313" key="3">
    <source>
        <dbReference type="EMBL" id="OAQ66824.1"/>
    </source>
</evidence>
<evidence type="ECO:0000313" key="4">
    <source>
        <dbReference type="Proteomes" id="UP000078397"/>
    </source>
</evidence>
<organism evidence="3 4">
    <name type="scientific">Pochonia chlamydosporia 170</name>
    <dbReference type="NCBI Taxonomy" id="1380566"/>
    <lineage>
        <taxon>Eukaryota</taxon>
        <taxon>Fungi</taxon>
        <taxon>Dikarya</taxon>
        <taxon>Ascomycota</taxon>
        <taxon>Pezizomycotina</taxon>
        <taxon>Sordariomycetes</taxon>
        <taxon>Hypocreomycetidae</taxon>
        <taxon>Hypocreales</taxon>
        <taxon>Clavicipitaceae</taxon>
        <taxon>Pochonia</taxon>
    </lineage>
</organism>
<sequence length="605" mass="67855">MTTYTKEIFAENAQEGRYLDIKSKHDQPDLQVRGGKMGGAGSAANLVTTRASSRRAAGEQLRELFNYLQTRSWNEAVGILRRIRETADPLEVVRLVRDGDLLLLHAGPEEKQMVSVEPQSPSQHPSRLIPITTSPWTTVTDSSTLKRLISIFFEKDQRFLMSFIDRDMFLKDMQAGPQSSQNGWFCSVLLVNAICAFTVRYYATTFATNPTHKGDLGEAFFSESKRLLDLEAGKPSLPTAQALLIMFSYCSIMGRDRAGNLFRAAGYEMMKRVMPRVNAALSNNTHAPEKRRAILKALWGMFCFDSVCSSVYLRPSLFSTPEIPHLYELVDRMEHSQSESGEGGSGKARIGSERDDLTLKYACDLSEIFNKAMLRPRLNGPGASSSQLAQLYDELQMLQAKLPKEQGYKETHHYEHCHLWAYHHVVAANIARLVQNHDTQMLSEEHAPADNFVGHCQGIIQNIDRHLYRHPSERDGSLTILYFAYTCTTALLDYVNTSVSASQTFTRACQIIHEAKVYPLSNLLLEGLAAVAHQISVQLPDDTAPYFSNIPTDELEHGDIALGFAVPIRYQLSKLLSDEELDFDPEGLGIELGDVIARSRANRRI</sequence>
<dbReference type="CDD" id="cd12148">
    <property type="entry name" value="fungal_TF_MHR"/>
    <property type="match status" value="1"/>
</dbReference>
<proteinExistence type="predicted"/>
<dbReference type="GO" id="GO:0008270">
    <property type="term" value="F:zinc ion binding"/>
    <property type="evidence" value="ECO:0007669"/>
    <property type="project" value="InterPro"/>
</dbReference>
<dbReference type="Proteomes" id="UP000078397">
    <property type="component" value="Unassembled WGS sequence"/>
</dbReference>
<keyword evidence="4" id="KW-1185">Reference proteome</keyword>
<dbReference type="AlphaFoldDB" id="A0A179FMM9"/>
<comment type="caution">
    <text evidence="3">The sequence shown here is derived from an EMBL/GenBank/DDBJ whole genome shotgun (WGS) entry which is preliminary data.</text>
</comment>
<dbReference type="GeneID" id="28851057"/>
<dbReference type="EMBL" id="LSBJ02000004">
    <property type="protein sequence ID" value="OAQ66824.1"/>
    <property type="molecule type" value="Genomic_DNA"/>
</dbReference>
<name>A0A179FMM9_METCM</name>